<dbReference type="GO" id="GO:0016020">
    <property type="term" value="C:membrane"/>
    <property type="evidence" value="ECO:0007669"/>
    <property type="project" value="InterPro"/>
</dbReference>
<evidence type="ECO:0000313" key="6">
    <source>
        <dbReference type="Proteomes" id="UP000522688"/>
    </source>
</evidence>
<dbReference type="InterPro" id="IPR006094">
    <property type="entry name" value="Oxid_FAD_bind_N"/>
</dbReference>
<gene>
    <name evidence="3" type="primary">xyoA</name>
    <name evidence="4" type="ORF">FB463_000251</name>
    <name evidence="3" type="ORF">FFA01_27800</name>
</gene>
<name>A0A7W3JFQ3_9MICO</name>
<dbReference type="InterPro" id="IPR036318">
    <property type="entry name" value="FAD-bd_PCMH-like_sf"/>
</dbReference>
<dbReference type="GO" id="GO:0050582">
    <property type="term" value="F:xylitol oxidase activity"/>
    <property type="evidence" value="ECO:0007669"/>
    <property type="project" value="UniProtKB-EC"/>
</dbReference>
<dbReference type="AlphaFoldDB" id="A0A7W3JFQ3"/>
<dbReference type="Proteomes" id="UP000321154">
    <property type="component" value="Unassembled WGS sequence"/>
</dbReference>
<dbReference type="Gene3D" id="3.30.70.2530">
    <property type="match status" value="1"/>
</dbReference>
<dbReference type="Gene3D" id="1.10.45.10">
    <property type="entry name" value="Vanillyl-alcohol Oxidase, Chain A, domain 4"/>
    <property type="match status" value="1"/>
</dbReference>
<dbReference type="Gene3D" id="3.30.43.10">
    <property type="entry name" value="Uridine Diphospho-n-acetylenolpyruvylglucosamine Reductase, domain 2"/>
    <property type="match status" value="1"/>
</dbReference>
<dbReference type="EC" id="1.1.3.41" evidence="4"/>
<dbReference type="InterPro" id="IPR007173">
    <property type="entry name" value="ALO_C"/>
</dbReference>
<dbReference type="InterPro" id="IPR016171">
    <property type="entry name" value="Vanillyl_alc_oxidase_C-sub2"/>
</dbReference>
<dbReference type="GO" id="GO:0071949">
    <property type="term" value="F:FAD binding"/>
    <property type="evidence" value="ECO:0007669"/>
    <property type="project" value="InterPro"/>
</dbReference>
<evidence type="ECO:0000313" key="3">
    <source>
        <dbReference type="EMBL" id="GEK84471.1"/>
    </source>
</evidence>
<dbReference type="GO" id="GO:0003885">
    <property type="term" value="F:D-arabinono-1,4-lactone oxidase activity"/>
    <property type="evidence" value="ECO:0007669"/>
    <property type="project" value="InterPro"/>
</dbReference>
<evidence type="ECO:0000313" key="5">
    <source>
        <dbReference type="Proteomes" id="UP000321154"/>
    </source>
</evidence>
<dbReference type="Proteomes" id="UP000522688">
    <property type="component" value="Unassembled WGS sequence"/>
</dbReference>
<keyword evidence="1 4" id="KW-0560">Oxidoreductase</keyword>
<dbReference type="Pfam" id="PF04030">
    <property type="entry name" value="ALO"/>
    <property type="match status" value="1"/>
</dbReference>
<dbReference type="EMBL" id="BJUV01000039">
    <property type="protein sequence ID" value="GEK84471.1"/>
    <property type="molecule type" value="Genomic_DNA"/>
</dbReference>
<dbReference type="GO" id="GO:0080049">
    <property type="term" value="F:L-gulono-1,4-lactone dehydrogenase activity"/>
    <property type="evidence" value="ECO:0007669"/>
    <property type="project" value="TreeGrafter"/>
</dbReference>
<protein>
    <submittedName>
        <fullName evidence="4">Xylitol oxidase</fullName>
        <ecNumber evidence="4">1.1.3.41</ecNumber>
    </submittedName>
</protein>
<dbReference type="Gene3D" id="3.30.465.10">
    <property type="match status" value="1"/>
</dbReference>
<dbReference type="PANTHER" id="PTHR43762">
    <property type="entry name" value="L-GULONOLACTONE OXIDASE"/>
    <property type="match status" value="1"/>
</dbReference>
<dbReference type="Gene3D" id="3.30.70.2520">
    <property type="match status" value="1"/>
</dbReference>
<organism evidence="4 6">
    <name type="scientific">Frigoribacterium faeni</name>
    <dbReference type="NCBI Taxonomy" id="145483"/>
    <lineage>
        <taxon>Bacteria</taxon>
        <taxon>Bacillati</taxon>
        <taxon>Actinomycetota</taxon>
        <taxon>Actinomycetes</taxon>
        <taxon>Micrococcales</taxon>
        <taxon>Microbacteriaceae</taxon>
        <taxon>Frigoribacterium</taxon>
    </lineage>
</organism>
<proteinExistence type="predicted"/>
<dbReference type="PROSITE" id="PS51387">
    <property type="entry name" value="FAD_PCMH"/>
    <property type="match status" value="1"/>
</dbReference>
<dbReference type="InterPro" id="IPR010031">
    <property type="entry name" value="FAD_lactone_oxidase-like"/>
</dbReference>
<reference evidence="3 5" key="1">
    <citation type="submission" date="2019-07" db="EMBL/GenBank/DDBJ databases">
        <title>Whole genome shotgun sequence of Frigoribacterium faeni NBRC 103066.</title>
        <authorList>
            <person name="Hosoyama A."/>
            <person name="Uohara A."/>
            <person name="Ohji S."/>
            <person name="Ichikawa N."/>
        </authorList>
    </citation>
    <scope>NUCLEOTIDE SEQUENCE [LARGE SCALE GENOMIC DNA]</scope>
    <source>
        <strain evidence="3 5">NBRC 103066</strain>
    </source>
</reference>
<evidence type="ECO:0000256" key="1">
    <source>
        <dbReference type="ARBA" id="ARBA00023002"/>
    </source>
</evidence>
<dbReference type="RefSeq" id="WP_146856795.1">
    <property type="nucleotide sequence ID" value="NZ_BAAAHR010000002.1"/>
</dbReference>
<dbReference type="InterPro" id="IPR016166">
    <property type="entry name" value="FAD-bd_PCMH"/>
</dbReference>
<dbReference type="OrthoDB" id="9800184at2"/>
<feature type="domain" description="FAD-binding PCMH-type" evidence="2">
    <location>
        <begin position="1"/>
        <end position="174"/>
    </location>
</feature>
<comment type="caution">
    <text evidence="4">The sequence shown here is derived from an EMBL/GenBank/DDBJ whole genome shotgun (WGS) entry which is preliminary data.</text>
</comment>
<evidence type="ECO:0000259" key="2">
    <source>
        <dbReference type="PROSITE" id="PS51387"/>
    </source>
</evidence>
<reference evidence="4 6" key="2">
    <citation type="submission" date="2020-07" db="EMBL/GenBank/DDBJ databases">
        <title>Sequencing the genomes of 1000 actinobacteria strains.</title>
        <authorList>
            <person name="Klenk H.-P."/>
        </authorList>
    </citation>
    <scope>NUCLEOTIDE SEQUENCE [LARGE SCALE GENOMIC DNA]</scope>
    <source>
        <strain evidence="4 6">DSM 10309</strain>
    </source>
</reference>
<dbReference type="InterPro" id="IPR016169">
    <property type="entry name" value="FAD-bd_PCMH_sub2"/>
</dbReference>
<dbReference type="InterPro" id="IPR016167">
    <property type="entry name" value="FAD-bd_PCMH_sub1"/>
</dbReference>
<evidence type="ECO:0000313" key="4">
    <source>
        <dbReference type="EMBL" id="MBA8812027.1"/>
    </source>
</evidence>
<dbReference type="PIRSF" id="PIRSF000136">
    <property type="entry name" value="LGO_GLO"/>
    <property type="match status" value="1"/>
</dbReference>
<accession>A0A7W3JFQ3</accession>
<dbReference type="SUPFAM" id="SSF56176">
    <property type="entry name" value="FAD-binding/transporter-associated domain-like"/>
    <property type="match status" value="1"/>
</dbReference>
<dbReference type="EMBL" id="JACGWW010000001">
    <property type="protein sequence ID" value="MBA8812027.1"/>
    <property type="molecule type" value="Genomic_DNA"/>
</dbReference>
<keyword evidence="5" id="KW-1185">Reference proteome</keyword>
<sequence length="420" mass="45056">MHNWAANVEYSTSDLRRPATLDEVRDVVASSRRVKALGSRHSFTRIADTDPDGVLLSLDRLGVPIELDSEAQTVRVGAGTTHAVLAVELQRHGRALPNLASLPHISVAGAVQTGTHGSGVANPALSASVAEVEFVRADGSLETVRRGDAAFHASVVGLGALGVVTALTLDTVPTFDVVQTVHEGLPWRAALDRFDEVVGHAYSVSLFTRYTGDTVHQVWAKARVGDPVRLDLAELGAVPAAAAVHMLPDTAADAVTPQLGVPGPWLDRLPHFRADFTPSAGEEIQSEYLVPAEHAVPAIEALRAVGHRLADVLFVGEIRTIAADDAWLSPSGGRDSVAFHFTWRRLADEVLAVLPVVEAALAPFDARPHWGKVATLDRGVLRERYPRLDDFAAHARAVDPDGRFRNDQLSRTVFEEAPVV</sequence>
<dbReference type="Pfam" id="PF01565">
    <property type="entry name" value="FAD_binding_4"/>
    <property type="match status" value="1"/>
</dbReference>
<dbReference type="PANTHER" id="PTHR43762:SF1">
    <property type="entry name" value="D-ARABINONO-1,4-LACTONE OXIDASE"/>
    <property type="match status" value="1"/>
</dbReference>